<proteinExistence type="predicted"/>
<dbReference type="EMBL" id="LITT01000035">
    <property type="protein sequence ID" value="OAA84871.1"/>
    <property type="molecule type" value="Genomic_DNA"/>
</dbReference>
<name>A0A168MLQ6_9CLOT</name>
<evidence type="ECO:0000313" key="1">
    <source>
        <dbReference type="EMBL" id="OAA84871.1"/>
    </source>
</evidence>
<protein>
    <submittedName>
        <fullName evidence="1">Uncharacterized protein</fullName>
    </submittedName>
</protein>
<evidence type="ECO:0000313" key="2">
    <source>
        <dbReference type="Proteomes" id="UP000077407"/>
    </source>
</evidence>
<organism evidence="1 2">
    <name type="scientific">Clostridium ljungdahlii</name>
    <dbReference type="NCBI Taxonomy" id="1538"/>
    <lineage>
        <taxon>Bacteria</taxon>
        <taxon>Bacillati</taxon>
        <taxon>Bacillota</taxon>
        <taxon>Clostridia</taxon>
        <taxon>Eubacteriales</taxon>
        <taxon>Clostridiaceae</taxon>
        <taxon>Clostridium</taxon>
    </lineage>
</organism>
<comment type="caution">
    <text evidence="1">The sequence shown here is derived from an EMBL/GenBank/DDBJ whole genome shotgun (WGS) entry which is preliminary data.</text>
</comment>
<dbReference type="Proteomes" id="UP000077407">
    <property type="component" value="Unassembled WGS sequence"/>
</dbReference>
<accession>A0A168MLQ6</accession>
<dbReference type="AlphaFoldDB" id="A0A168MLQ6"/>
<reference evidence="1 2" key="1">
    <citation type="journal article" date="2015" name="Biotechnol. Bioeng.">
        <title>Genome sequence and phenotypic characterization of Caulobacter segnis.</title>
        <authorList>
            <person name="Patel S."/>
            <person name="Fletcher B."/>
            <person name="Scott D.C."/>
            <person name="Ely B."/>
        </authorList>
    </citation>
    <scope>NUCLEOTIDE SEQUENCE [LARGE SCALE GENOMIC DNA]</scope>
    <source>
        <strain evidence="1 2">ERI-2</strain>
    </source>
</reference>
<sequence>MEEIKFQKIPDELIVNRNSKIGGILYAIEDENGKDNK</sequence>
<gene>
    <name evidence="1" type="ORF">WY13_02774</name>
</gene>